<dbReference type="SUPFAM" id="SSF53850">
    <property type="entry name" value="Periplasmic binding protein-like II"/>
    <property type="match status" value="1"/>
</dbReference>
<dbReference type="InterPro" id="IPR006059">
    <property type="entry name" value="SBP"/>
</dbReference>
<dbReference type="PROSITE" id="PS51257">
    <property type="entry name" value="PROKAR_LIPOPROTEIN"/>
    <property type="match status" value="1"/>
</dbReference>
<dbReference type="AlphaFoldDB" id="A0A329UF36"/>
<name>A0A329UF36_9FIRM</name>
<dbReference type="Proteomes" id="UP000250583">
    <property type="component" value="Unassembled WGS sequence"/>
</dbReference>
<feature type="chain" id="PRO_5039190419" evidence="1">
    <location>
        <begin position="23"/>
        <end position="486"/>
    </location>
</feature>
<comment type="caution">
    <text evidence="2">The sequence shown here is derived from an EMBL/GenBank/DDBJ whole genome shotgun (WGS) entry which is preliminary data.</text>
</comment>
<dbReference type="InterPro" id="IPR050490">
    <property type="entry name" value="Bact_solute-bd_prot1"/>
</dbReference>
<evidence type="ECO:0000313" key="3">
    <source>
        <dbReference type="Proteomes" id="UP000250583"/>
    </source>
</evidence>
<dbReference type="RefSeq" id="WP_112148560.1">
    <property type="nucleotide sequence ID" value="NZ_PRLE01000003.1"/>
</dbReference>
<evidence type="ECO:0000256" key="1">
    <source>
        <dbReference type="SAM" id="SignalP"/>
    </source>
</evidence>
<gene>
    <name evidence="2" type="ORF">C4N22_05925</name>
</gene>
<dbReference type="Pfam" id="PF13416">
    <property type="entry name" value="SBP_bac_8"/>
    <property type="match status" value="1"/>
</dbReference>
<proteinExistence type="predicted"/>
<dbReference type="PANTHER" id="PTHR43649">
    <property type="entry name" value="ARABINOSE-BINDING PROTEIN-RELATED"/>
    <property type="match status" value="1"/>
</dbReference>
<dbReference type="EMBL" id="PRLE01000003">
    <property type="protein sequence ID" value="RAW59624.1"/>
    <property type="molecule type" value="Genomic_DNA"/>
</dbReference>
<evidence type="ECO:0000313" key="2">
    <source>
        <dbReference type="EMBL" id="RAW59624.1"/>
    </source>
</evidence>
<dbReference type="PANTHER" id="PTHR43649:SF12">
    <property type="entry name" value="DIACETYLCHITOBIOSE BINDING PROTEIN DASA"/>
    <property type="match status" value="1"/>
</dbReference>
<keyword evidence="1" id="KW-0732">Signal</keyword>
<organism evidence="2 3">
    <name type="scientific">Faecalibacterium prausnitzii</name>
    <dbReference type="NCBI Taxonomy" id="853"/>
    <lineage>
        <taxon>Bacteria</taxon>
        <taxon>Bacillati</taxon>
        <taxon>Bacillota</taxon>
        <taxon>Clostridia</taxon>
        <taxon>Eubacteriales</taxon>
        <taxon>Oscillospiraceae</taxon>
        <taxon>Faecalibacterium</taxon>
    </lineage>
</organism>
<dbReference type="Gene3D" id="3.40.190.10">
    <property type="entry name" value="Periplasmic binding protein-like II"/>
    <property type="match status" value="1"/>
</dbReference>
<protein>
    <submittedName>
        <fullName evidence="2">ABC transporter substrate-binding protein</fullName>
    </submittedName>
</protein>
<accession>A0A329UF36</accession>
<dbReference type="OrthoDB" id="9764785at2"/>
<sequence>MKRLFKRITALASAAALTLSLAACGGSAVSGPKNPAPTNAKPVSITVWTYYNGDQLETFSELVDEFNATVGKEQNITVEASSQGSVNDLETNVLAAAEGKVGAAEMPNIFSAYADTCYAVDQMGLVADLSGYLTDEEKAAFPESYLTEGDFDDSGTIKIFPVAKSTELLFLNDTDWQAFAAATGATYEDLSTVEGLVATAGKYYDWTDARTAAPDDGKALFGRDAMANYMLIGAKELGSTLFTVENGKMTVNLTEDVARKRWENYYVPFVKGWFAGEGRFRSDDIKTGNVLAYVGSNSSATFFPKQVQVSDTESHEISLKVLPNPSFTGSKEVAVQQGAGMVVTKSTPEEEAACVTFLKWFTQPENNIQFAVGSGYLPVTHAADDVTAIENSGLDLTDSMKDVLANAIDAVENHELYTPKPFASGTDARKVLEYSMSDLASADRAAVEEQIAAGVSAAEAEALYLTDEYFENWYQSLCTKLSAYEG</sequence>
<reference evidence="2 3" key="1">
    <citation type="submission" date="2018-02" db="EMBL/GenBank/DDBJ databases">
        <title>Complete genome sequencing of Faecalibacterium prausnitzii strains isolated from the human gut.</title>
        <authorList>
            <person name="Fitzgerald B.C."/>
            <person name="Shkoporov A.N."/>
            <person name="Ross P.R."/>
            <person name="Hill C."/>
        </authorList>
    </citation>
    <scope>NUCLEOTIDE SEQUENCE [LARGE SCALE GENOMIC DNA]</scope>
    <source>
        <strain evidence="2 3">APC923/61-1</strain>
    </source>
</reference>
<feature type="signal peptide" evidence="1">
    <location>
        <begin position="1"/>
        <end position="22"/>
    </location>
</feature>